<evidence type="ECO:0000256" key="1">
    <source>
        <dbReference type="ARBA" id="ARBA00022741"/>
    </source>
</evidence>
<dbReference type="EMBL" id="PESE01000004">
    <property type="protein sequence ID" value="PYD38132.1"/>
    <property type="molecule type" value="Genomic_DNA"/>
</dbReference>
<evidence type="ECO:0000256" key="2">
    <source>
        <dbReference type="ARBA" id="ARBA00022840"/>
    </source>
</evidence>
<dbReference type="PROSITE" id="PS50045">
    <property type="entry name" value="SIGMA54_INTERACT_4"/>
    <property type="match status" value="1"/>
</dbReference>
<dbReference type="PANTHER" id="PTHR32071">
    <property type="entry name" value="TRANSCRIPTIONAL REGULATORY PROTEIN"/>
    <property type="match status" value="1"/>
</dbReference>
<proteinExistence type="predicted"/>
<evidence type="ECO:0000313" key="5">
    <source>
        <dbReference type="Proteomes" id="UP000248196"/>
    </source>
</evidence>
<dbReference type="SUPFAM" id="SSF52540">
    <property type="entry name" value="P-loop containing nucleoside triphosphate hydrolases"/>
    <property type="match status" value="1"/>
</dbReference>
<dbReference type="GO" id="GO:0006355">
    <property type="term" value="P:regulation of DNA-templated transcription"/>
    <property type="evidence" value="ECO:0007669"/>
    <property type="project" value="InterPro"/>
</dbReference>
<dbReference type="OrthoDB" id="5521543at2"/>
<evidence type="ECO:0000259" key="3">
    <source>
        <dbReference type="PROSITE" id="PS50045"/>
    </source>
</evidence>
<evidence type="ECO:0000313" key="4">
    <source>
        <dbReference type="EMBL" id="PYD38132.1"/>
    </source>
</evidence>
<keyword evidence="1" id="KW-0547">Nucleotide-binding</keyword>
<dbReference type="GO" id="GO:0005524">
    <property type="term" value="F:ATP binding"/>
    <property type="evidence" value="ECO:0007669"/>
    <property type="project" value="UniProtKB-KW"/>
</dbReference>
<sequence length="110" mass="12806">MLCCNVLHLIDRFRSFKSEKGAFTGAGIQRMGRFELVGQGTLFLRAGRNLDRVAATHRDLQQRVADREFRSGLYYRLNVFPILLPAENNFRMLLSICMKTRRIIVFRLNV</sequence>
<protein>
    <submittedName>
        <fullName evidence="4">Fis family transcriptional regulator</fullName>
    </submittedName>
</protein>
<dbReference type="Gene3D" id="3.40.50.300">
    <property type="entry name" value="P-loop containing nucleotide triphosphate hydrolases"/>
    <property type="match status" value="1"/>
</dbReference>
<dbReference type="Proteomes" id="UP000248196">
    <property type="component" value="Unassembled WGS sequence"/>
</dbReference>
<keyword evidence="2" id="KW-0067">ATP-binding</keyword>
<dbReference type="InterPro" id="IPR002078">
    <property type="entry name" value="Sigma_54_int"/>
</dbReference>
<dbReference type="Pfam" id="PF00158">
    <property type="entry name" value="Sigma54_activat"/>
    <property type="match status" value="2"/>
</dbReference>
<accession>A0A318P0T2</accession>
<organism evidence="4 5">
    <name type="scientific">Serratia plymuthica</name>
    <dbReference type="NCBI Taxonomy" id="82996"/>
    <lineage>
        <taxon>Bacteria</taxon>
        <taxon>Pseudomonadati</taxon>
        <taxon>Pseudomonadota</taxon>
        <taxon>Gammaproteobacteria</taxon>
        <taxon>Enterobacterales</taxon>
        <taxon>Yersiniaceae</taxon>
        <taxon>Serratia</taxon>
    </lineage>
</organism>
<gene>
    <name evidence="4" type="ORF">CT690_14700</name>
</gene>
<reference evidence="4 5" key="1">
    <citation type="submission" date="2017-11" db="EMBL/GenBank/DDBJ databases">
        <title>Genome sequence of the oocydin A producing rhizobacterium Serratia plymuthica 4Rx5.</title>
        <authorList>
            <person name="Matilla M.A."/>
            <person name="Udaondo Z."/>
            <person name="Salmond G.P.C."/>
        </authorList>
    </citation>
    <scope>NUCLEOTIDE SEQUENCE [LARGE SCALE GENOMIC DNA]</scope>
    <source>
        <strain evidence="4 5">4Rx5</strain>
    </source>
</reference>
<dbReference type="AlphaFoldDB" id="A0A318P0T2"/>
<comment type="caution">
    <text evidence="4">The sequence shown here is derived from an EMBL/GenBank/DDBJ whole genome shotgun (WGS) entry which is preliminary data.</text>
</comment>
<dbReference type="PANTHER" id="PTHR32071:SF123">
    <property type="entry name" value="DNA-BINDING TRANSCRIPTIONAL ACTIVATOR HYFR-RELATED"/>
    <property type="match status" value="1"/>
</dbReference>
<dbReference type="InterPro" id="IPR027417">
    <property type="entry name" value="P-loop_NTPase"/>
</dbReference>
<name>A0A318P0T2_SERPL</name>
<feature type="domain" description="Sigma-54 factor interaction" evidence="3">
    <location>
        <begin position="43"/>
        <end position="86"/>
    </location>
</feature>